<organism evidence="1 2">
    <name type="scientific">Globodera rostochiensis</name>
    <name type="common">Golden nematode worm</name>
    <name type="synonym">Heterodera rostochiensis</name>
    <dbReference type="NCBI Taxonomy" id="31243"/>
    <lineage>
        <taxon>Eukaryota</taxon>
        <taxon>Metazoa</taxon>
        <taxon>Ecdysozoa</taxon>
        <taxon>Nematoda</taxon>
        <taxon>Chromadorea</taxon>
        <taxon>Rhabditida</taxon>
        <taxon>Tylenchina</taxon>
        <taxon>Tylenchomorpha</taxon>
        <taxon>Tylenchoidea</taxon>
        <taxon>Heteroderidae</taxon>
        <taxon>Heteroderinae</taxon>
        <taxon>Globodera</taxon>
    </lineage>
</organism>
<proteinExistence type="predicted"/>
<evidence type="ECO:0000313" key="1">
    <source>
        <dbReference type="Proteomes" id="UP000887572"/>
    </source>
</evidence>
<name>A0A914H9S9_GLORO</name>
<reference evidence="2" key="1">
    <citation type="submission" date="2022-11" db="UniProtKB">
        <authorList>
            <consortium name="WormBaseParasite"/>
        </authorList>
    </citation>
    <scope>IDENTIFICATION</scope>
</reference>
<sequence length="67" mass="7838">MTEPPLSKHQQLKFFTTKNQLPRGTSREEVKAWSFEELADGQHELAQEAQEQEANDQIFLKFFATKK</sequence>
<protein>
    <submittedName>
        <fullName evidence="2">Uncharacterized protein</fullName>
    </submittedName>
</protein>
<keyword evidence="1" id="KW-1185">Reference proteome</keyword>
<dbReference type="WBParaSite" id="Gr19_v10_g14581.t1">
    <property type="protein sequence ID" value="Gr19_v10_g14581.t1"/>
    <property type="gene ID" value="Gr19_v10_g14581"/>
</dbReference>
<accession>A0A914H9S9</accession>
<dbReference type="AlphaFoldDB" id="A0A914H9S9"/>
<dbReference type="Proteomes" id="UP000887572">
    <property type="component" value="Unplaced"/>
</dbReference>
<evidence type="ECO:0000313" key="2">
    <source>
        <dbReference type="WBParaSite" id="Gr19_v10_g14581.t1"/>
    </source>
</evidence>